<dbReference type="AlphaFoldDB" id="A0A6C0BA81"/>
<sequence length="185" mass="21314">MDSHPRTGKRCKNTYRYKKSTNLCHRTEQGTPIASHNSGSYRRTGKRCKPTYRYNKNRRLCISKLSSPTPVGYESYERLGKRCKKSYRHHKPSGLCVYTKKNRNRKPHVTRESPLTMEQQEEMIDSPFNSPVEDKSVLYSPASPIPFNSPVEDNSVLYSPESSDNSVLYSPESPKKDYGNPFVNN</sequence>
<protein>
    <submittedName>
        <fullName evidence="2">Uncharacterized protein</fullName>
    </submittedName>
</protein>
<dbReference type="EMBL" id="MN739096">
    <property type="protein sequence ID" value="QHS88408.1"/>
    <property type="molecule type" value="Genomic_DNA"/>
</dbReference>
<feature type="compositionally biased region" description="Polar residues" evidence="1">
    <location>
        <begin position="156"/>
        <end position="168"/>
    </location>
</feature>
<accession>A0A6C0BA81</accession>
<evidence type="ECO:0000256" key="1">
    <source>
        <dbReference type="SAM" id="MobiDB-lite"/>
    </source>
</evidence>
<name>A0A6C0BA81_9ZZZZ</name>
<feature type="region of interest" description="Disordered" evidence="1">
    <location>
        <begin position="139"/>
        <end position="185"/>
    </location>
</feature>
<reference evidence="2" key="1">
    <citation type="journal article" date="2020" name="Nature">
        <title>Giant virus diversity and host interactions through global metagenomics.</title>
        <authorList>
            <person name="Schulz F."/>
            <person name="Roux S."/>
            <person name="Paez-Espino D."/>
            <person name="Jungbluth S."/>
            <person name="Walsh D.A."/>
            <person name="Denef V.J."/>
            <person name="McMahon K.D."/>
            <person name="Konstantinidis K.T."/>
            <person name="Eloe-Fadrosh E.A."/>
            <person name="Kyrpides N.C."/>
            <person name="Woyke T."/>
        </authorList>
    </citation>
    <scope>NUCLEOTIDE SEQUENCE</scope>
    <source>
        <strain evidence="2">GVMAG-M-3300010158-55</strain>
    </source>
</reference>
<proteinExistence type="predicted"/>
<evidence type="ECO:0000313" key="2">
    <source>
        <dbReference type="EMBL" id="QHS88408.1"/>
    </source>
</evidence>
<organism evidence="2">
    <name type="scientific">viral metagenome</name>
    <dbReference type="NCBI Taxonomy" id="1070528"/>
    <lineage>
        <taxon>unclassified sequences</taxon>
        <taxon>metagenomes</taxon>
        <taxon>organismal metagenomes</taxon>
    </lineage>
</organism>